<evidence type="ECO:0000313" key="1">
    <source>
        <dbReference type="EMBL" id="LAA32561.1"/>
    </source>
</evidence>
<organism evidence="1">
    <name type="scientific">Micrurus carvalhoi</name>
    <dbReference type="NCBI Taxonomy" id="3147026"/>
    <lineage>
        <taxon>Eukaryota</taxon>
        <taxon>Metazoa</taxon>
        <taxon>Chordata</taxon>
        <taxon>Craniata</taxon>
        <taxon>Vertebrata</taxon>
        <taxon>Euteleostomi</taxon>
        <taxon>Lepidosauria</taxon>
        <taxon>Squamata</taxon>
        <taxon>Bifurcata</taxon>
        <taxon>Unidentata</taxon>
        <taxon>Episquamata</taxon>
        <taxon>Toxicofera</taxon>
        <taxon>Serpentes</taxon>
        <taxon>Colubroidea</taxon>
        <taxon>Elapidae</taxon>
        <taxon>Elapinae</taxon>
        <taxon>Micrurus</taxon>
    </lineage>
</organism>
<accession>A0A2H6NHC6</accession>
<dbReference type="EMBL" id="IACI01101462">
    <property type="protein sequence ID" value="LAA32564.1"/>
    <property type="molecule type" value="Transcribed_RNA"/>
</dbReference>
<name>A0A2H6NHC6_9SAUR</name>
<reference evidence="1" key="1">
    <citation type="submission" date="2017-07" db="EMBL/GenBank/DDBJ databases">
        <authorList>
            <person name="Mikheyev A."/>
            <person name="Grau M."/>
        </authorList>
    </citation>
    <scope>NUCLEOTIDE SEQUENCE</scope>
    <source>
        <tissue evidence="1">Venom_gland</tissue>
    </source>
</reference>
<proteinExistence type="predicted"/>
<dbReference type="EMBL" id="IACI01101460">
    <property type="protein sequence ID" value="LAA32560.1"/>
    <property type="molecule type" value="Transcribed_RNA"/>
</dbReference>
<sequence length="99" mass="11490">MQVFFLKKNRKESRICMQHTMKTEDKYVRNCRLNSHPNTELEHKFFHPALIKLASSAEFSGNCQVSGNISAALVIERFAKMNKTDFYLELLHFEVLAPA</sequence>
<dbReference type="EMBL" id="IACI01101459">
    <property type="protein sequence ID" value="LAA32559.1"/>
    <property type="molecule type" value="Transcribed_RNA"/>
</dbReference>
<dbReference type="AlphaFoldDB" id="A0A2H6NHC6"/>
<dbReference type="EMBL" id="IACI01101461">
    <property type="protein sequence ID" value="LAA32561.1"/>
    <property type="molecule type" value="Transcribed_RNA"/>
</dbReference>
<dbReference type="EMBL" id="IACI01101458">
    <property type="protein sequence ID" value="LAA32557.1"/>
    <property type="molecule type" value="Transcribed_RNA"/>
</dbReference>
<protein>
    <submittedName>
        <fullName evidence="1">Uncharacterized protein</fullName>
    </submittedName>
</protein>
<reference evidence="1" key="2">
    <citation type="submission" date="2017-12" db="EMBL/GenBank/DDBJ databases">
        <title>Coralsnake Venomics: Analyses of Venom Gland Transcriptomes and Proteomes of Six Brazilian Taxa.</title>
        <authorList>
            <person name="Aird S.D."/>
            <person name="Jorge da Silva N."/>
            <person name="Qiu L."/>
            <person name="Villar-Briones A."/>
            <person name="Aparecida-Saddi V."/>
            <person name="Campos-Telles M.P."/>
            <person name="Grau M."/>
            <person name="Mikheyev A.S."/>
        </authorList>
    </citation>
    <scope>NUCLEOTIDE SEQUENCE</scope>
    <source>
        <tissue evidence="1">Venom_gland</tissue>
    </source>
</reference>